<dbReference type="EMBL" id="VRZA01000003">
    <property type="protein sequence ID" value="TXS94075.1"/>
    <property type="molecule type" value="Genomic_DNA"/>
</dbReference>
<dbReference type="Gene3D" id="1.10.760.10">
    <property type="entry name" value="Cytochrome c-like domain"/>
    <property type="match status" value="2"/>
</dbReference>
<dbReference type="InterPro" id="IPR009056">
    <property type="entry name" value="Cyt_c-like_dom"/>
</dbReference>
<dbReference type="PROSITE" id="PS51007">
    <property type="entry name" value="CYTC"/>
    <property type="match status" value="1"/>
</dbReference>
<dbReference type="InterPro" id="IPR002429">
    <property type="entry name" value="CcO_II-like_C"/>
</dbReference>
<sequence length="450" mass="49434">MKLVIALVVLVVGSLLFHVLSPWWFTPLASNWHTVDTTVDITLYITGAVFVAVNLFMAWAVYRYRHRPDQRAHYEPENKRLETWLTVITAVGVAAMLAPGLVVWADFTQVPEEATPVEVVGEQWQWSYRFPGADGVLGEVASRYVGPDNPFGMSPADPAGADDILVSSNELHLPLDRPVKLLLRSKDVLHDFAVPQFRVKMDLVPGSVSFVWFTPTRTGRFDVLCMELCGIAHYAMRGQVVVDTQDDFDTWLGSQSTWADISSQPAGDPDAGRLAYATCSACHGPEGEGNPAMNAPALAGLETWYLERQLRYYQQGVRGAHEQDNLGAQMAAMAATVAAGSAMRNLTAYIASLPAADSDATVEGDPHRGAAHFNTCGACHGRLGQGNHALQAPRLAGQQDWYLKRQLENFRRGIRGTHGDDNFGHQMVLMARSLQNEQSIDDLLAYVNTL</sequence>
<dbReference type="PRINTS" id="PR01166">
    <property type="entry name" value="CYCOXIDASEII"/>
</dbReference>
<evidence type="ECO:0000256" key="16">
    <source>
        <dbReference type="SAM" id="Phobius"/>
    </source>
</evidence>
<evidence type="ECO:0000256" key="4">
    <source>
        <dbReference type="ARBA" id="ARBA00022448"/>
    </source>
</evidence>
<organism evidence="19 20">
    <name type="scientific">Parahaliea maris</name>
    <dbReference type="NCBI Taxonomy" id="2716870"/>
    <lineage>
        <taxon>Bacteria</taxon>
        <taxon>Pseudomonadati</taxon>
        <taxon>Pseudomonadota</taxon>
        <taxon>Gammaproteobacteria</taxon>
        <taxon>Cellvibrionales</taxon>
        <taxon>Halieaceae</taxon>
        <taxon>Parahaliea</taxon>
    </lineage>
</organism>
<evidence type="ECO:0000259" key="17">
    <source>
        <dbReference type="PROSITE" id="PS50857"/>
    </source>
</evidence>
<evidence type="ECO:0000256" key="12">
    <source>
        <dbReference type="ARBA" id="ARBA00023008"/>
    </source>
</evidence>
<keyword evidence="6 16" id="KW-0812">Transmembrane</keyword>
<evidence type="ECO:0000256" key="2">
    <source>
        <dbReference type="ARBA" id="ARBA00007866"/>
    </source>
</evidence>
<dbReference type="PROSITE" id="PS50857">
    <property type="entry name" value="COX2_CUA"/>
    <property type="match status" value="1"/>
</dbReference>
<evidence type="ECO:0000256" key="10">
    <source>
        <dbReference type="ARBA" id="ARBA00022989"/>
    </source>
</evidence>
<dbReference type="InterPro" id="IPR001505">
    <property type="entry name" value="Copper_CuA"/>
</dbReference>
<dbReference type="Pfam" id="PF00116">
    <property type="entry name" value="COX2"/>
    <property type="match status" value="1"/>
</dbReference>
<dbReference type="SUPFAM" id="SSF49503">
    <property type="entry name" value="Cupredoxins"/>
    <property type="match status" value="1"/>
</dbReference>
<dbReference type="InterPro" id="IPR036909">
    <property type="entry name" value="Cyt_c-like_dom_sf"/>
</dbReference>
<comment type="caution">
    <text evidence="19">The sequence shown here is derived from an EMBL/GenBank/DDBJ whole genome shotgun (WGS) entry which is preliminary data.</text>
</comment>
<feature type="domain" description="Cytochrome oxidase subunit II copper A binding" evidence="17">
    <location>
        <begin position="112"/>
        <end position="254"/>
    </location>
</feature>
<evidence type="ECO:0000256" key="7">
    <source>
        <dbReference type="ARBA" id="ARBA00022723"/>
    </source>
</evidence>
<dbReference type="Proteomes" id="UP000321039">
    <property type="component" value="Unassembled WGS sequence"/>
</dbReference>
<dbReference type="Pfam" id="PF00034">
    <property type="entry name" value="Cytochrom_C"/>
    <property type="match status" value="2"/>
</dbReference>
<keyword evidence="11 15" id="KW-0408">Iron</keyword>
<dbReference type="PROSITE" id="PS00078">
    <property type="entry name" value="COX2"/>
    <property type="match status" value="1"/>
</dbReference>
<keyword evidence="9" id="KW-0249">Electron transport</keyword>
<dbReference type="GO" id="GO:0004129">
    <property type="term" value="F:cytochrome-c oxidase activity"/>
    <property type="evidence" value="ECO:0007669"/>
    <property type="project" value="UniProtKB-EC"/>
</dbReference>
<dbReference type="PANTHER" id="PTHR22888:SF9">
    <property type="entry name" value="CYTOCHROME C OXIDASE SUBUNIT 2"/>
    <property type="match status" value="1"/>
</dbReference>
<keyword evidence="7 15" id="KW-0479">Metal-binding</keyword>
<evidence type="ECO:0000259" key="18">
    <source>
        <dbReference type="PROSITE" id="PS51007"/>
    </source>
</evidence>
<dbReference type="InterPro" id="IPR045187">
    <property type="entry name" value="CcO_II"/>
</dbReference>
<evidence type="ECO:0000256" key="11">
    <source>
        <dbReference type="ARBA" id="ARBA00023004"/>
    </source>
</evidence>
<evidence type="ECO:0000256" key="13">
    <source>
        <dbReference type="ARBA" id="ARBA00023136"/>
    </source>
</evidence>
<gene>
    <name evidence="19" type="ORF">FV139_10730</name>
</gene>
<keyword evidence="12" id="KW-0186">Copper</keyword>
<evidence type="ECO:0000256" key="1">
    <source>
        <dbReference type="ARBA" id="ARBA00004141"/>
    </source>
</evidence>
<evidence type="ECO:0000256" key="8">
    <source>
        <dbReference type="ARBA" id="ARBA00022967"/>
    </source>
</evidence>
<name>A0A5C8ZZR0_9GAMM</name>
<evidence type="ECO:0000256" key="5">
    <source>
        <dbReference type="ARBA" id="ARBA00022617"/>
    </source>
</evidence>
<dbReference type="GO" id="GO:0005507">
    <property type="term" value="F:copper ion binding"/>
    <property type="evidence" value="ECO:0007669"/>
    <property type="project" value="InterPro"/>
</dbReference>
<feature type="domain" description="Cytochrome c" evidence="18">
    <location>
        <begin position="267"/>
        <end position="450"/>
    </location>
</feature>
<dbReference type="SUPFAM" id="SSF46626">
    <property type="entry name" value="Cytochrome c"/>
    <property type="match status" value="2"/>
</dbReference>
<dbReference type="GO" id="GO:0042773">
    <property type="term" value="P:ATP synthesis coupled electron transport"/>
    <property type="evidence" value="ECO:0007669"/>
    <property type="project" value="TreeGrafter"/>
</dbReference>
<dbReference type="Gene3D" id="1.10.287.90">
    <property type="match status" value="1"/>
</dbReference>
<keyword evidence="13 16" id="KW-0472">Membrane</keyword>
<keyword evidence="20" id="KW-1185">Reference proteome</keyword>
<protein>
    <recommendedName>
        <fullName evidence="3">cytochrome-c oxidase</fullName>
        <ecNumber evidence="3">7.1.1.9</ecNumber>
    </recommendedName>
</protein>
<comment type="subcellular location">
    <subcellularLocation>
        <location evidence="1">Membrane</location>
        <topology evidence="1">Multi-pass membrane protein</topology>
    </subcellularLocation>
</comment>
<keyword evidence="10 16" id="KW-1133">Transmembrane helix</keyword>
<dbReference type="Gene3D" id="2.60.40.420">
    <property type="entry name" value="Cupredoxins - blue copper proteins"/>
    <property type="match status" value="1"/>
</dbReference>
<comment type="similarity">
    <text evidence="2">Belongs to the cytochrome c oxidase subunit 2 family.</text>
</comment>
<dbReference type="InterPro" id="IPR008972">
    <property type="entry name" value="Cupredoxin"/>
</dbReference>
<dbReference type="InterPro" id="IPR036257">
    <property type="entry name" value="Cyt_c_oxidase_su2_TM_sf"/>
</dbReference>
<dbReference type="GO" id="GO:0020037">
    <property type="term" value="F:heme binding"/>
    <property type="evidence" value="ECO:0007669"/>
    <property type="project" value="InterPro"/>
</dbReference>
<proteinExistence type="inferred from homology"/>
<comment type="catalytic activity">
    <reaction evidence="14">
        <text>4 Fe(II)-[cytochrome c] + O2 + 8 H(+)(in) = 4 Fe(III)-[cytochrome c] + 2 H2O + 4 H(+)(out)</text>
        <dbReference type="Rhea" id="RHEA:11436"/>
        <dbReference type="Rhea" id="RHEA-COMP:10350"/>
        <dbReference type="Rhea" id="RHEA-COMP:14399"/>
        <dbReference type="ChEBI" id="CHEBI:15377"/>
        <dbReference type="ChEBI" id="CHEBI:15378"/>
        <dbReference type="ChEBI" id="CHEBI:15379"/>
        <dbReference type="ChEBI" id="CHEBI:29033"/>
        <dbReference type="ChEBI" id="CHEBI:29034"/>
        <dbReference type="EC" id="7.1.1.9"/>
    </reaction>
</comment>
<dbReference type="EC" id="7.1.1.9" evidence="3"/>
<evidence type="ECO:0000313" key="20">
    <source>
        <dbReference type="Proteomes" id="UP000321039"/>
    </source>
</evidence>
<dbReference type="SUPFAM" id="SSF81464">
    <property type="entry name" value="Cytochrome c oxidase subunit II-like, transmembrane region"/>
    <property type="match status" value="1"/>
</dbReference>
<evidence type="ECO:0000256" key="6">
    <source>
        <dbReference type="ARBA" id="ARBA00022692"/>
    </source>
</evidence>
<reference evidence="19 20" key="1">
    <citation type="submission" date="2019-08" db="EMBL/GenBank/DDBJ databases">
        <title>Parahaliea maris sp. nov., isolated from the surface seawater.</title>
        <authorList>
            <person name="Liu Y."/>
        </authorList>
    </citation>
    <scope>NUCLEOTIDE SEQUENCE [LARGE SCALE GENOMIC DNA]</scope>
    <source>
        <strain evidence="19 20">HSLHS9</strain>
    </source>
</reference>
<evidence type="ECO:0000313" key="19">
    <source>
        <dbReference type="EMBL" id="TXS94075.1"/>
    </source>
</evidence>
<dbReference type="PANTHER" id="PTHR22888">
    <property type="entry name" value="CYTOCHROME C OXIDASE, SUBUNIT II"/>
    <property type="match status" value="1"/>
</dbReference>
<evidence type="ECO:0000256" key="9">
    <source>
        <dbReference type="ARBA" id="ARBA00022982"/>
    </source>
</evidence>
<keyword evidence="5 15" id="KW-0349">Heme</keyword>
<dbReference type="RefSeq" id="WP_148068417.1">
    <property type="nucleotide sequence ID" value="NZ_VRZA01000003.1"/>
</dbReference>
<dbReference type="AlphaFoldDB" id="A0A5C8ZZR0"/>
<evidence type="ECO:0000256" key="15">
    <source>
        <dbReference type="PROSITE-ProRule" id="PRU00433"/>
    </source>
</evidence>
<feature type="transmembrane region" description="Helical" evidence="16">
    <location>
        <begin position="83"/>
        <end position="105"/>
    </location>
</feature>
<evidence type="ECO:0000256" key="14">
    <source>
        <dbReference type="ARBA" id="ARBA00047816"/>
    </source>
</evidence>
<evidence type="ECO:0000256" key="3">
    <source>
        <dbReference type="ARBA" id="ARBA00012949"/>
    </source>
</evidence>
<keyword evidence="8" id="KW-1278">Translocase</keyword>
<keyword evidence="4" id="KW-0813">Transport</keyword>
<dbReference type="CDD" id="cd13919">
    <property type="entry name" value="CuRO_HCO_II_like_5"/>
    <property type="match status" value="1"/>
</dbReference>
<accession>A0A5C8ZZR0</accession>
<dbReference type="GO" id="GO:0016020">
    <property type="term" value="C:membrane"/>
    <property type="evidence" value="ECO:0007669"/>
    <property type="project" value="UniProtKB-SubCell"/>
</dbReference>
<feature type="transmembrane region" description="Helical" evidence="16">
    <location>
        <begin position="41"/>
        <end position="62"/>
    </location>
</feature>